<evidence type="ECO:0000313" key="4">
    <source>
        <dbReference type="Proteomes" id="UP000094893"/>
    </source>
</evidence>
<name>A0A1C2JIU0_ACITH</name>
<proteinExistence type="predicted"/>
<organism evidence="3 4">
    <name type="scientific">Acidithiobacillus thiooxidans</name>
    <name type="common">Thiobacillus thiooxidans</name>
    <dbReference type="NCBI Taxonomy" id="930"/>
    <lineage>
        <taxon>Bacteria</taxon>
        <taxon>Pseudomonadati</taxon>
        <taxon>Pseudomonadota</taxon>
        <taxon>Acidithiobacillia</taxon>
        <taxon>Acidithiobacillales</taxon>
        <taxon>Acidithiobacillaceae</taxon>
        <taxon>Acidithiobacillus</taxon>
    </lineage>
</organism>
<dbReference type="InterPro" id="IPR051470">
    <property type="entry name" value="Thiol:disulfide_interchange"/>
</dbReference>
<protein>
    <submittedName>
        <fullName evidence="3">Thiol:disulfide interchange protein</fullName>
    </submittedName>
</protein>
<reference evidence="3 4" key="1">
    <citation type="journal article" date="2016" name="Int. J. Mol. Sci.">
        <title>Comparative genomics of the extreme acidophile Acidithiobacillus thiooxidans reveals intraspecific divergence and niche adaptation.</title>
        <authorList>
            <person name="Zhang X."/>
            <person name="Feng X."/>
            <person name="Tao J."/>
            <person name="Ma L."/>
            <person name="Xiao Y."/>
            <person name="Liang Y."/>
            <person name="Liu X."/>
            <person name="Yin H."/>
        </authorList>
    </citation>
    <scope>NUCLEOTIDE SEQUENCE [LARGE SCALE GENOMIC DNA]</scope>
    <source>
        <strain evidence="3 4">A02</strain>
        <strain evidence="2">DXS-W</strain>
    </source>
</reference>
<evidence type="ECO:0000256" key="1">
    <source>
        <dbReference type="SAM" id="SignalP"/>
    </source>
</evidence>
<sequence length="208" mass="22704">MPMIHVLKNLHRTCLTLCLLLGVLLVQSASTVAVAGPATGSDGDQDYWQALTHTHYIQEGSKGPIIYDFYDPNCPYCHEIYTWLQNPIHNKQIQVRFITVGFLTPSSAGKAAAILAAKDPLAALKLNENKFSTKDGPEGGIDPAPIAVQNKMGDVLNFNASLLVNKEAEVLGIPGASVPFLVYRQDGKIRYVPGLPNNKQWSEIIHAQ</sequence>
<evidence type="ECO:0000313" key="5">
    <source>
        <dbReference type="Proteomes" id="UP000095008"/>
    </source>
</evidence>
<dbReference type="PANTHER" id="PTHR35272">
    <property type="entry name" value="THIOL:DISULFIDE INTERCHANGE PROTEIN DSBC-RELATED"/>
    <property type="match status" value="1"/>
</dbReference>
<evidence type="ECO:0000313" key="3">
    <source>
        <dbReference type="EMBL" id="OCX77151.1"/>
    </source>
</evidence>
<feature type="chain" id="PRO_5010079505" evidence="1">
    <location>
        <begin position="36"/>
        <end position="208"/>
    </location>
</feature>
<dbReference type="EMBL" id="LWRY01000019">
    <property type="protein sequence ID" value="OCX75280.1"/>
    <property type="molecule type" value="Genomic_DNA"/>
</dbReference>
<dbReference type="Proteomes" id="UP000095008">
    <property type="component" value="Unassembled WGS sequence"/>
</dbReference>
<dbReference type="SUPFAM" id="SSF52833">
    <property type="entry name" value="Thioredoxin-like"/>
    <property type="match status" value="1"/>
</dbReference>
<keyword evidence="5" id="KW-1185">Reference proteome</keyword>
<dbReference type="eggNOG" id="COG1651">
    <property type="taxonomic scope" value="Bacteria"/>
</dbReference>
<keyword evidence="1" id="KW-0732">Signal</keyword>
<dbReference type="InterPro" id="IPR036249">
    <property type="entry name" value="Thioredoxin-like_sf"/>
</dbReference>
<dbReference type="Gene3D" id="3.40.30.10">
    <property type="entry name" value="Glutaredoxin"/>
    <property type="match status" value="1"/>
</dbReference>
<dbReference type="Proteomes" id="UP000094893">
    <property type="component" value="Unassembled WGS sequence"/>
</dbReference>
<dbReference type="STRING" id="930.GCA_002079865_02422"/>
<accession>A0A1C2JIU0</accession>
<dbReference type="PANTHER" id="PTHR35272:SF4">
    <property type="entry name" value="THIOL:DISULFIDE INTERCHANGE PROTEIN DSBG"/>
    <property type="match status" value="1"/>
</dbReference>
<feature type="signal peptide" evidence="1">
    <location>
        <begin position="1"/>
        <end position="35"/>
    </location>
</feature>
<evidence type="ECO:0000313" key="2">
    <source>
        <dbReference type="EMBL" id="OCX75280.1"/>
    </source>
</evidence>
<comment type="caution">
    <text evidence="3">The sequence shown here is derived from an EMBL/GenBank/DDBJ whole genome shotgun (WGS) entry which is preliminary data.</text>
</comment>
<gene>
    <name evidence="2" type="ORF">A6M23_03395</name>
    <name evidence="3" type="ORF">A6P07_00915</name>
</gene>
<dbReference type="AlphaFoldDB" id="A0A1C2JIU0"/>
<dbReference type="OrthoDB" id="5296733at2"/>
<dbReference type="EMBL" id="LWSA01000010">
    <property type="protein sequence ID" value="OCX77151.1"/>
    <property type="molecule type" value="Genomic_DNA"/>
</dbReference>